<evidence type="ECO:0000256" key="3">
    <source>
        <dbReference type="ARBA" id="ARBA00022737"/>
    </source>
</evidence>
<keyword evidence="6" id="KW-0238">DNA-binding</keyword>
<keyword evidence="2" id="KW-0479">Metal-binding</keyword>
<evidence type="ECO:0000313" key="10">
    <source>
        <dbReference type="EMBL" id="EDL98492.1"/>
    </source>
</evidence>
<evidence type="ECO:0000313" key="11">
    <source>
        <dbReference type="Proteomes" id="UP000234681"/>
    </source>
</evidence>
<evidence type="ECO:0000256" key="4">
    <source>
        <dbReference type="ARBA" id="ARBA00022771"/>
    </source>
</evidence>
<protein>
    <submittedName>
        <fullName evidence="10">RCG64307</fullName>
    </submittedName>
</protein>
<dbReference type="PROSITE" id="PS50157">
    <property type="entry name" value="ZINC_FINGER_C2H2_2"/>
    <property type="match status" value="1"/>
</dbReference>
<dbReference type="FunFam" id="3.30.160.60:FF:001004">
    <property type="entry name" value="Zinc finger protein 426"/>
    <property type="match status" value="1"/>
</dbReference>
<proteinExistence type="predicted"/>
<keyword evidence="3" id="KW-0677">Repeat</keyword>
<evidence type="ECO:0000256" key="5">
    <source>
        <dbReference type="ARBA" id="ARBA00022833"/>
    </source>
</evidence>
<dbReference type="InterPro" id="IPR013087">
    <property type="entry name" value="Znf_C2H2_type"/>
</dbReference>
<dbReference type="Proteomes" id="UP000234681">
    <property type="component" value="Chromosome 5"/>
</dbReference>
<dbReference type="GO" id="GO:0003677">
    <property type="term" value="F:DNA binding"/>
    <property type="evidence" value="ECO:0007669"/>
    <property type="project" value="UniProtKB-KW"/>
</dbReference>
<dbReference type="InterPro" id="IPR036236">
    <property type="entry name" value="Znf_C2H2_sf"/>
</dbReference>
<comment type="subcellular location">
    <subcellularLocation>
        <location evidence="1">Nucleus</location>
    </subcellularLocation>
</comment>
<dbReference type="GO" id="GO:0008270">
    <property type="term" value="F:zinc ion binding"/>
    <property type="evidence" value="ECO:0007669"/>
    <property type="project" value="UniProtKB-KW"/>
</dbReference>
<evidence type="ECO:0000256" key="2">
    <source>
        <dbReference type="ARBA" id="ARBA00022723"/>
    </source>
</evidence>
<dbReference type="AlphaFoldDB" id="A6IIC2"/>
<keyword evidence="4 8" id="KW-0863">Zinc-finger</keyword>
<feature type="domain" description="C2H2-type" evidence="9">
    <location>
        <begin position="80"/>
        <end position="107"/>
    </location>
</feature>
<keyword evidence="5" id="KW-0862">Zinc</keyword>
<reference evidence="11" key="1">
    <citation type="submission" date="2005-09" db="EMBL/GenBank/DDBJ databases">
        <authorList>
            <person name="Mural R.J."/>
            <person name="Li P.W."/>
            <person name="Adams M.D."/>
            <person name="Amanatides P.G."/>
            <person name="Baden-Tillson H."/>
            <person name="Barnstead M."/>
            <person name="Chin S.H."/>
            <person name="Dew I."/>
            <person name="Evans C.A."/>
            <person name="Ferriera S."/>
            <person name="Flanigan M."/>
            <person name="Fosler C."/>
            <person name="Glodek A."/>
            <person name="Gu Z."/>
            <person name="Holt R.A."/>
            <person name="Jennings D."/>
            <person name="Kraft C.L."/>
            <person name="Lu F."/>
            <person name="Nguyen T."/>
            <person name="Nusskern D.R."/>
            <person name="Pfannkoch C.M."/>
            <person name="Sitter C."/>
            <person name="Sutton G.G."/>
            <person name="Venter J.C."/>
            <person name="Wang Z."/>
            <person name="Woodage T."/>
            <person name="Zheng X.H."/>
            <person name="Zhong F."/>
        </authorList>
    </citation>
    <scope>NUCLEOTIDE SEQUENCE [LARGE SCALE GENOMIC DNA]</scope>
    <source>
        <strain>BN</strain>
        <strain evidence="11">Sprague-Dawley</strain>
    </source>
</reference>
<evidence type="ECO:0000256" key="8">
    <source>
        <dbReference type="PROSITE-ProRule" id="PRU00042"/>
    </source>
</evidence>
<feature type="non-terminal residue" evidence="10">
    <location>
        <position position="111"/>
    </location>
</feature>
<gene>
    <name evidence="10" type="ORF">rCG_64307</name>
</gene>
<dbReference type="EMBL" id="CH473962">
    <property type="protein sequence ID" value="EDL98492.1"/>
    <property type="molecule type" value="Genomic_DNA"/>
</dbReference>
<dbReference type="SUPFAM" id="SSF57667">
    <property type="entry name" value="beta-beta-alpha zinc fingers"/>
    <property type="match status" value="1"/>
</dbReference>
<evidence type="ECO:0000256" key="6">
    <source>
        <dbReference type="ARBA" id="ARBA00023125"/>
    </source>
</evidence>
<evidence type="ECO:0000256" key="7">
    <source>
        <dbReference type="ARBA" id="ARBA00023242"/>
    </source>
</evidence>
<organism evidence="10 11">
    <name type="scientific">Rattus norvegicus</name>
    <name type="common">Rat</name>
    <dbReference type="NCBI Taxonomy" id="10116"/>
    <lineage>
        <taxon>Eukaryota</taxon>
        <taxon>Metazoa</taxon>
        <taxon>Chordata</taxon>
        <taxon>Craniata</taxon>
        <taxon>Vertebrata</taxon>
        <taxon>Euteleostomi</taxon>
        <taxon>Mammalia</taxon>
        <taxon>Eutheria</taxon>
        <taxon>Euarchontoglires</taxon>
        <taxon>Glires</taxon>
        <taxon>Rodentia</taxon>
        <taxon>Myomorpha</taxon>
        <taxon>Muroidea</taxon>
        <taxon>Muridae</taxon>
        <taxon>Murinae</taxon>
        <taxon>Rattus</taxon>
    </lineage>
</organism>
<dbReference type="GO" id="GO:0005634">
    <property type="term" value="C:nucleus"/>
    <property type="evidence" value="ECO:0007669"/>
    <property type="project" value="UniProtKB-SubCell"/>
</dbReference>
<accession>A6IIC2</accession>
<name>A6IIC2_RAT</name>
<sequence length="111" mass="12624">MYVRCAGKCSVVRALRNVMKEFTMEKDSLHVSSVEKSSCITMIFRFTLGKIPMYVKSVGKPLCITVLFIAMEIFSAEKPSVCKLCGTAFTYHSSLQHHERIHRGKKPYVCK</sequence>
<evidence type="ECO:0000256" key="1">
    <source>
        <dbReference type="ARBA" id="ARBA00004123"/>
    </source>
</evidence>
<dbReference type="PROSITE" id="PS00028">
    <property type="entry name" value="ZINC_FINGER_C2H2_1"/>
    <property type="match status" value="1"/>
</dbReference>
<evidence type="ECO:0000259" key="9">
    <source>
        <dbReference type="PROSITE" id="PS50157"/>
    </source>
</evidence>
<keyword evidence="7" id="KW-0539">Nucleus</keyword>
<dbReference type="Gene3D" id="3.30.160.60">
    <property type="entry name" value="Classic Zinc Finger"/>
    <property type="match status" value="1"/>
</dbReference>